<reference evidence="1" key="1">
    <citation type="journal article" date="1999" name="AIDS Res. Hum. Retroviruses">
        <title>Retroviral RNA related to ERV9/MSRV in a human serum: a new sequence variant.</title>
        <authorList>
            <person name="Olsson P."/>
            <person name="Ryberg B."/>
            <person name="Awad R."/>
            <person name="Ammoun S."/>
            <person name="Yin H."/>
            <person name="Hjalmarsson S."/>
            <person name="Blomberg J."/>
        </authorList>
    </citation>
    <scope>NUCLEOTIDE SEQUENCE</scope>
</reference>
<feature type="non-terminal residue" evidence="1">
    <location>
        <position position="30"/>
    </location>
</feature>
<proteinExistence type="evidence at transcript level"/>
<protein>
    <submittedName>
        <fullName evidence="1">Pol protein</fullName>
    </submittedName>
</protein>
<accession>Q9Y2U0</accession>
<name>Q9Y2U0_HUMAN</name>
<sequence>FRDSPHLFGQASTQAQHLSQFSYLNTHVVW</sequence>
<dbReference type="EMBL" id="AF109183">
    <property type="protein sequence ID" value="AAD24967.1"/>
    <property type="molecule type" value="mRNA"/>
</dbReference>
<feature type="non-terminal residue" evidence="1">
    <location>
        <position position="1"/>
    </location>
</feature>
<organism evidence="1">
    <name type="scientific">Homo sapiens</name>
    <name type="common">Human</name>
    <dbReference type="NCBI Taxonomy" id="9606"/>
    <lineage>
        <taxon>Eukaryota</taxon>
        <taxon>Metazoa</taxon>
        <taxon>Chordata</taxon>
        <taxon>Craniata</taxon>
        <taxon>Vertebrata</taxon>
        <taxon>Euteleostomi</taxon>
        <taxon>Mammalia</taxon>
        <taxon>Eutheria</taxon>
        <taxon>Euarchontoglires</taxon>
        <taxon>Primates</taxon>
        <taxon>Haplorrhini</taxon>
        <taxon>Catarrhini</taxon>
        <taxon>Hominidae</taxon>
        <taxon>Homo</taxon>
    </lineage>
</organism>
<evidence type="ECO:0000313" key="1">
    <source>
        <dbReference type="EMBL" id="AAD24967.1"/>
    </source>
</evidence>
<dbReference type="AlphaFoldDB" id="Q9Y2U0"/>